<dbReference type="GO" id="GO:0005886">
    <property type="term" value="C:plasma membrane"/>
    <property type="evidence" value="ECO:0007669"/>
    <property type="project" value="UniProtKB-SubCell"/>
</dbReference>
<feature type="transmembrane region" description="Helical" evidence="12">
    <location>
        <begin position="436"/>
        <end position="457"/>
    </location>
</feature>
<dbReference type="AlphaFoldDB" id="G0NNF2"/>
<evidence type="ECO:0000256" key="9">
    <source>
        <dbReference type="ARBA" id="ARBA00023136"/>
    </source>
</evidence>
<evidence type="ECO:0000256" key="12">
    <source>
        <dbReference type="SAM" id="Phobius"/>
    </source>
</evidence>
<dbReference type="GO" id="GO:0015252">
    <property type="term" value="F:proton channel activity"/>
    <property type="evidence" value="ECO:0007669"/>
    <property type="project" value="InterPro"/>
</dbReference>
<dbReference type="eggNOG" id="KOG4740">
    <property type="taxonomic scope" value="Eukaryota"/>
</dbReference>
<evidence type="ECO:0000256" key="1">
    <source>
        <dbReference type="ARBA" id="ARBA00004651"/>
    </source>
</evidence>
<feature type="transmembrane region" description="Helical" evidence="12">
    <location>
        <begin position="121"/>
        <end position="143"/>
    </location>
</feature>
<feature type="transmembrane region" description="Helical" evidence="12">
    <location>
        <begin position="365"/>
        <end position="389"/>
    </location>
</feature>
<evidence type="ECO:0000313" key="13">
    <source>
        <dbReference type="EMBL" id="EGT34570.1"/>
    </source>
</evidence>
<feature type="transmembrane region" description="Helical" evidence="12">
    <location>
        <begin position="401"/>
        <end position="424"/>
    </location>
</feature>
<keyword evidence="14" id="KW-1185">Reference proteome</keyword>
<dbReference type="PANTHER" id="PTHR21522">
    <property type="entry name" value="PROTON CHANNEL OTOP"/>
    <property type="match status" value="1"/>
</dbReference>
<sequence>MTVLWDNFKIHLSPHLFAIYTLVWTIICIIMEFSPAFRSDAYWLSYSIFGCYNLSISILFYVIVWLTSWRRFPILRVPDSEVKGVGASVFFLKLGAMFFCIGSIVLWSIEFFLAFAQDRRPWICIFRTCLYIIFHATQLVFILKSQQITFYTHRLIVYFGLSHNIAVNLWIWLSLCIAKSGISNDDDVVYNITYGRQYPWVLHPTEEPVVVDLIFESKENKLRAVKLFGTTAITFLTGNVEFCLLAVGVLLSLFYTTAWSKKPMESGETDENLEQTHIKFKNENTEIAIGLGYGLLILFILSISFGDIMRDSNYPKAAGSIVGIFQLSFYTISIIACLIVFQSLFQHIMRKPNYASQGALPHEKALNVIFLLVGAAGEVIYCSVGLLGVIQGDCLENSEGLVLSTFVVRALEVLIQAVLLFYLLTKGNTIHPCVTYGKQTITFLIALNLILFGFHTLEGSIRSFGFPSKLDNTSKTLLKISLPLVVFFRFHCSVCFAEVWKIMFYDDSSTRPSSVTPSSQNSSISPQNSIDSHSEVSEPGFSPRRYAASSLTVNPENRAAPSRPAPPSARGLLS</sequence>
<evidence type="ECO:0000313" key="14">
    <source>
        <dbReference type="Proteomes" id="UP000008068"/>
    </source>
</evidence>
<evidence type="ECO:0000256" key="3">
    <source>
        <dbReference type="ARBA" id="ARBA00022448"/>
    </source>
</evidence>
<evidence type="ECO:0000256" key="6">
    <source>
        <dbReference type="ARBA" id="ARBA00022781"/>
    </source>
</evidence>
<comment type="similarity">
    <text evidence="2">Belongs to the otopetrin family.</text>
</comment>
<feature type="transmembrane region" description="Helical" evidence="12">
    <location>
        <begin position="321"/>
        <end position="345"/>
    </location>
</feature>
<proteinExistence type="inferred from homology"/>
<feature type="compositionally biased region" description="Low complexity" evidence="11">
    <location>
        <begin position="515"/>
        <end position="531"/>
    </location>
</feature>
<feature type="transmembrane region" description="Helical" evidence="12">
    <location>
        <begin position="43"/>
        <end position="67"/>
    </location>
</feature>
<feature type="transmembrane region" description="Helical" evidence="12">
    <location>
        <begin position="287"/>
        <end position="309"/>
    </location>
</feature>
<keyword evidence="3" id="KW-0813">Transport</keyword>
<keyword evidence="8" id="KW-0406">Ion transport</keyword>
<protein>
    <submittedName>
        <fullName evidence="13">Uncharacterized protein</fullName>
    </submittedName>
</protein>
<keyword evidence="9 12" id="KW-0472">Membrane</keyword>
<feature type="region of interest" description="Disordered" evidence="11">
    <location>
        <begin position="515"/>
        <end position="574"/>
    </location>
</feature>
<keyword evidence="10" id="KW-0407">Ion channel</keyword>
<keyword evidence="7 12" id="KW-1133">Transmembrane helix</keyword>
<gene>
    <name evidence="13" type="ORF">CAEBREN_15002</name>
</gene>
<dbReference type="InterPro" id="IPR004878">
    <property type="entry name" value="Otopetrin"/>
</dbReference>
<keyword evidence="4" id="KW-1003">Cell membrane</keyword>
<dbReference type="Proteomes" id="UP000008068">
    <property type="component" value="Unassembled WGS sequence"/>
</dbReference>
<dbReference type="Pfam" id="PF03189">
    <property type="entry name" value="Otopetrin"/>
    <property type="match status" value="2"/>
</dbReference>
<feature type="transmembrane region" description="Helical" evidence="12">
    <location>
        <begin position="12"/>
        <end position="31"/>
    </location>
</feature>
<dbReference type="FunCoup" id="G0NNF2">
    <property type="interactions" value="16"/>
</dbReference>
<feature type="transmembrane region" description="Helical" evidence="12">
    <location>
        <begin position="87"/>
        <end position="109"/>
    </location>
</feature>
<dbReference type="OrthoDB" id="6429739at2759"/>
<dbReference type="EMBL" id="GL379914">
    <property type="protein sequence ID" value="EGT34570.1"/>
    <property type="molecule type" value="Genomic_DNA"/>
</dbReference>
<name>G0NNF2_CAEBE</name>
<feature type="transmembrane region" description="Helical" evidence="12">
    <location>
        <begin position="227"/>
        <end position="255"/>
    </location>
</feature>
<evidence type="ECO:0000256" key="5">
    <source>
        <dbReference type="ARBA" id="ARBA00022692"/>
    </source>
</evidence>
<organism evidence="14">
    <name type="scientific">Caenorhabditis brenneri</name>
    <name type="common">Nematode worm</name>
    <dbReference type="NCBI Taxonomy" id="135651"/>
    <lineage>
        <taxon>Eukaryota</taxon>
        <taxon>Metazoa</taxon>
        <taxon>Ecdysozoa</taxon>
        <taxon>Nematoda</taxon>
        <taxon>Chromadorea</taxon>
        <taxon>Rhabditida</taxon>
        <taxon>Rhabditina</taxon>
        <taxon>Rhabditomorpha</taxon>
        <taxon>Rhabditoidea</taxon>
        <taxon>Rhabditidae</taxon>
        <taxon>Peloderinae</taxon>
        <taxon>Caenorhabditis</taxon>
    </lineage>
</organism>
<evidence type="ECO:0000256" key="2">
    <source>
        <dbReference type="ARBA" id="ARBA00006513"/>
    </source>
</evidence>
<evidence type="ECO:0000256" key="8">
    <source>
        <dbReference type="ARBA" id="ARBA00023065"/>
    </source>
</evidence>
<reference evidence="14" key="1">
    <citation type="submission" date="2011-07" db="EMBL/GenBank/DDBJ databases">
        <authorList>
            <consortium name="Caenorhabditis brenneri Sequencing and Analysis Consortium"/>
            <person name="Wilson R.K."/>
        </authorList>
    </citation>
    <scope>NUCLEOTIDE SEQUENCE [LARGE SCALE GENOMIC DNA]</scope>
    <source>
        <strain evidence="14">PB2801</strain>
    </source>
</reference>
<accession>G0NNF2</accession>
<keyword evidence="5 12" id="KW-0812">Transmembrane</keyword>
<comment type="subcellular location">
    <subcellularLocation>
        <location evidence="1">Cell membrane</location>
        <topology evidence="1">Multi-pass membrane protein</topology>
    </subcellularLocation>
</comment>
<evidence type="ECO:0000256" key="11">
    <source>
        <dbReference type="SAM" id="MobiDB-lite"/>
    </source>
</evidence>
<dbReference type="PANTHER" id="PTHR21522:SF34">
    <property type="entry name" value="OTOPETRIN-LIKE"/>
    <property type="match status" value="1"/>
</dbReference>
<dbReference type="InParanoid" id="G0NNF2"/>
<feature type="transmembrane region" description="Helical" evidence="12">
    <location>
        <begin position="155"/>
        <end position="173"/>
    </location>
</feature>
<keyword evidence="6" id="KW-0375">Hydrogen ion transport</keyword>
<evidence type="ECO:0000256" key="7">
    <source>
        <dbReference type="ARBA" id="ARBA00022989"/>
    </source>
</evidence>
<dbReference type="OMA" id="RTCLYII"/>
<dbReference type="HOGENOM" id="CLU_011508_3_1_1"/>
<evidence type="ECO:0000256" key="4">
    <source>
        <dbReference type="ARBA" id="ARBA00022475"/>
    </source>
</evidence>
<evidence type="ECO:0000256" key="10">
    <source>
        <dbReference type="ARBA" id="ARBA00023303"/>
    </source>
</evidence>